<dbReference type="AlphaFoldDB" id="A0A4Y2H5N6"/>
<keyword evidence="2" id="KW-1185">Reference proteome</keyword>
<evidence type="ECO:0000313" key="2">
    <source>
        <dbReference type="Proteomes" id="UP000499080"/>
    </source>
</evidence>
<dbReference type="EMBL" id="BGPR01001775">
    <property type="protein sequence ID" value="GBM61612.1"/>
    <property type="molecule type" value="Genomic_DNA"/>
</dbReference>
<dbReference type="Proteomes" id="UP000499080">
    <property type="component" value="Unassembled WGS sequence"/>
</dbReference>
<reference evidence="1 2" key="1">
    <citation type="journal article" date="2019" name="Sci. Rep.">
        <title>Orb-weaving spider Araneus ventricosus genome elucidates the spidroin gene catalogue.</title>
        <authorList>
            <person name="Kono N."/>
            <person name="Nakamura H."/>
            <person name="Ohtoshi R."/>
            <person name="Moran D.A.P."/>
            <person name="Shinohara A."/>
            <person name="Yoshida Y."/>
            <person name="Fujiwara M."/>
            <person name="Mori M."/>
            <person name="Tomita M."/>
            <person name="Arakawa K."/>
        </authorList>
    </citation>
    <scope>NUCLEOTIDE SEQUENCE [LARGE SCALE GENOMIC DNA]</scope>
</reference>
<evidence type="ECO:0000313" key="1">
    <source>
        <dbReference type="EMBL" id="GBM61612.1"/>
    </source>
</evidence>
<gene>
    <name evidence="1" type="ORF">AVEN_269522_1</name>
</gene>
<proteinExistence type="predicted"/>
<accession>A0A4Y2H5N6</accession>
<protein>
    <submittedName>
        <fullName evidence="1">Uncharacterized protein</fullName>
    </submittedName>
</protein>
<name>A0A4Y2H5N6_ARAVE</name>
<comment type="caution">
    <text evidence="1">The sequence shown here is derived from an EMBL/GenBank/DDBJ whole genome shotgun (WGS) entry which is preliminary data.</text>
</comment>
<organism evidence="1 2">
    <name type="scientific">Araneus ventricosus</name>
    <name type="common">Orbweaver spider</name>
    <name type="synonym">Epeira ventricosa</name>
    <dbReference type="NCBI Taxonomy" id="182803"/>
    <lineage>
        <taxon>Eukaryota</taxon>
        <taxon>Metazoa</taxon>
        <taxon>Ecdysozoa</taxon>
        <taxon>Arthropoda</taxon>
        <taxon>Chelicerata</taxon>
        <taxon>Arachnida</taxon>
        <taxon>Araneae</taxon>
        <taxon>Araneomorphae</taxon>
        <taxon>Entelegynae</taxon>
        <taxon>Araneoidea</taxon>
        <taxon>Araneidae</taxon>
        <taxon>Araneus</taxon>
    </lineage>
</organism>
<sequence length="95" mass="10603">MKPTISFKFPDGSDELICNLRTRLAAIAIWNGTKDQGPICQVFCTMSQGGCILNVQQILLVFSQNIHVYMRNLCVHNRPQGLWIRSKGAAARLAN</sequence>